<dbReference type="InterPro" id="IPR001638">
    <property type="entry name" value="Solute-binding_3/MltF_N"/>
</dbReference>
<organism evidence="3 4">
    <name type="scientific">Brevibacterium spongiae</name>
    <dbReference type="NCBI Taxonomy" id="2909672"/>
    <lineage>
        <taxon>Bacteria</taxon>
        <taxon>Bacillati</taxon>
        <taxon>Actinomycetota</taxon>
        <taxon>Actinomycetes</taxon>
        <taxon>Micrococcales</taxon>
        <taxon>Brevibacteriaceae</taxon>
        <taxon>Brevibacterium</taxon>
    </lineage>
</organism>
<dbReference type="Proteomes" id="UP001064879">
    <property type="component" value="Chromosome"/>
</dbReference>
<dbReference type="SUPFAM" id="SSF53850">
    <property type="entry name" value="Periplasmic binding protein-like II"/>
    <property type="match status" value="1"/>
</dbReference>
<keyword evidence="4" id="KW-1185">Reference proteome</keyword>
<dbReference type="RefSeq" id="WP_265419111.1">
    <property type="nucleotide sequence ID" value="NZ_CP093443.1"/>
</dbReference>
<sequence>MNTGPSESVGANSGILRLACIDSAAAPLFDKSTDGGVTRTGYEPEAAALVADSLGLRLEWHVVAWDDMIPSVQRGDADGVWCGQGIIPSRVAQLDFTRPYAVFNESVLVRAGDPARSPEDLRGYKVAAIEGSANMALAETFPGAELVPFGPTDDVFGDMIQAVRDRTVDAMVDDDVVTVPLGDEPEFDLAFTAQTRNPWGVGVSKGRPELLERLDEGIRKVIEDGSLERVWSAWMPHLPFPAETLEAGQVTTSSADDVERTPA</sequence>
<reference evidence="3" key="1">
    <citation type="submission" date="2022-03" db="EMBL/GenBank/DDBJ databases">
        <title>Brevibacterium spongiae sp. nov., isolated from marine sponge.</title>
        <authorList>
            <person name="Li Z."/>
            <person name="Zhang M."/>
        </authorList>
    </citation>
    <scope>NUCLEOTIDE SEQUENCE</scope>
    <source>
        <strain evidence="3">WHS-Z9</strain>
    </source>
</reference>
<keyword evidence="1" id="KW-0732">Signal</keyword>
<dbReference type="CDD" id="cd13530">
    <property type="entry name" value="PBP2_peptides_like"/>
    <property type="match status" value="1"/>
</dbReference>
<dbReference type="SMART" id="SM00062">
    <property type="entry name" value="PBPb"/>
    <property type="match status" value="1"/>
</dbReference>
<evidence type="ECO:0000259" key="2">
    <source>
        <dbReference type="SMART" id="SM00062"/>
    </source>
</evidence>
<dbReference type="PANTHER" id="PTHR35936">
    <property type="entry name" value="MEMBRANE-BOUND LYTIC MUREIN TRANSGLYCOSYLASE F"/>
    <property type="match status" value="1"/>
</dbReference>
<evidence type="ECO:0000256" key="1">
    <source>
        <dbReference type="ARBA" id="ARBA00022729"/>
    </source>
</evidence>
<dbReference type="EMBL" id="CP093443">
    <property type="protein sequence ID" value="UVI36542.1"/>
    <property type="molecule type" value="Genomic_DNA"/>
</dbReference>
<evidence type="ECO:0000313" key="3">
    <source>
        <dbReference type="EMBL" id="UVI36542.1"/>
    </source>
</evidence>
<feature type="domain" description="Solute-binding protein family 3/N-terminal" evidence="2">
    <location>
        <begin position="17"/>
        <end position="238"/>
    </location>
</feature>
<protein>
    <submittedName>
        <fullName evidence="3">ABC transporter substrate-binding protein</fullName>
    </submittedName>
</protein>
<name>A0ABY5SPP3_9MICO</name>
<dbReference type="Pfam" id="PF00497">
    <property type="entry name" value="SBP_bac_3"/>
    <property type="match status" value="1"/>
</dbReference>
<proteinExistence type="predicted"/>
<accession>A0ABY5SPP3</accession>
<gene>
    <name evidence="3" type="ORF">L1F31_02425</name>
</gene>
<dbReference type="Gene3D" id="3.40.190.10">
    <property type="entry name" value="Periplasmic binding protein-like II"/>
    <property type="match status" value="2"/>
</dbReference>
<evidence type="ECO:0000313" key="4">
    <source>
        <dbReference type="Proteomes" id="UP001064879"/>
    </source>
</evidence>